<comment type="caution">
    <text evidence="2">The sequence shown here is derived from an EMBL/GenBank/DDBJ whole genome shotgun (WGS) entry which is preliminary data.</text>
</comment>
<organism evidence="2">
    <name type="scientific">marine sediment metagenome</name>
    <dbReference type="NCBI Taxonomy" id="412755"/>
    <lineage>
        <taxon>unclassified sequences</taxon>
        <taxon>metagenomes</taxon>
        <taxon>ecological metagenomes</taxon>
    </lineage>
</organism>
<name>X0XFR1_9ZZZZ</name>
<dbReference type="EMBL" id="BARS01057509">
    <property type="protein sequence ID" value="GAG42009.1"/>
    <property type="molecule type" value="Genomic_DNA"/>
</dbReference>
<feature type="transmembrane region" description="Helical" evidence="1">
    <location>
        <begin position="109"/>
        <end position="127"/>
    </location>
</feature>
<keyword evidence="1" id="KW-0812">Transmembrane</keyword>
<evidence type="ECO:0000313" key="2">
    <source>
        <dbReference type="EMBL" id="GAG42009.1"/>
    </source>
</evidence>
<gene>
    <name evidence="2" type="ORF">S01H1_84293</name>
</gene>
<feature type="non-terminal residue" evidence="2">
    <location>
        <position position="137"/>
    </location>
</feature>
<sequence>YRRSLRGWTLLALGLGLYLAVMLAARLGLPPKSPVLIPLEYILAHVFLYFPVPLLFAFTDDRQGWRKVLVWLLFVLAPAVLAALARGGLLRYAGLNHSLGSTVGFLRNVIYPLGLGLWITIFFGKHWQRSCPRGMAE</sequence>
<proteinExistence type="predicted"/>
<feature type="transmembrane region" description="Helical" evidence="1">
    <location>
        <begin position="7"/>
        <end position="29"/>
    </location>
</feature>
<feature type="transmembrane region" description="Helical" evidence="1">
    <location>
        <begin position="35"/>
        <end position="56"/>
    </location>
</feature>
<protein>
    <submittedName>
        <fullName evidence="2">Uncharacterized protein</fullName>
    </submittedName>
</protein>
<dbReference type="AlphaFoldDB" id="X0XFR1"/>
<evidence type="ECO:0000256" key="1">
    <source>
        <dbReference type="SAM" id="Phobius"/>
    </source>
</evidence>
<accession>X0XFR1</accession>
<keyword evidence="1" id="KW-1133">Transmembrane helix</keyword>
<reference evidence="2" key="1">
    <citation type="journal article" date="2014" name="Front. Microbiol.">
        <title>High frequency of phylogenetically diverse reductive dehalogenase-homologous genes in deep subseafloor sedimentary metagenomes.</title>
        <authorList>
            <person name="Kawai M."/>
            <person name="Futagami T."/>
            <person name="Toyoda A."/>
            <person name="Takaki Y."/>
            <person name="Nishi S."/>
            <person name="Hori S."/>
            <person name="Arai W."/>
            <person name="Tsubouchi T."/>
            <person name="Morono Y."/>
            <person name="Uchiyama I."/>
            <person name="Ito T."/>
            <person name="Fujiyama A."/>
            <person name="Inagaki F."/>
            <person name="Takami H."/>
        </authorList>
    </citation>
    <scope>NUCLEOTIDE SEQUENCE</scope>
    <source>
        <strain evidence="2">Expedition CK06-06</strain>
    </source>
</reference>
<feature type="transmembrane region" description="Helical" evidence="1">
    <location>
        <begin position="68"/>
        <end position="89"/>
    </location>
</feature>
<keyword evidence="1" id="KW-0472">Membrane</keyword>
<feature type="non-terminal residue" evidence="2">
    <location>
        <position position="1"/>
    </location>
</feature>